<dbReference type="GO" id="GO:0004096">
    <property type="term" value="F:catalase activity"/>
    <property type="evidence" value="ECO:0007669"/>
    <property type="project" value="UniProtKB-UniRule"/>
</dbReference>
<dbReference type="PANTHER" id="PTHR30555:SF0">
    <property type="entry name" value="CATALASE-PEROXIDASE"/>
    <property type="match status" value="1"/>
</dbReference>
<dbReference type="SUPFAM" id="SSF48113">
    <property type="entry name" value="Heme-dependent peroxidases"/>
    <property type="match status" value="2"/>
</dbReference>
<dbReference type="GO" id="GO:0020037">
    <property type="term" value="F:heme binding"/>
    <property type="evidence" value="ECO:0007669"/>
    <property type="project" value="InterPro"/>
</dbReference>
<comment type="catalytic activity">
    <reaction evidence="8 12 13">
        <text>H2O2 + AH2 = A + 2 H2O</text>
        <dbReference type="Rhea" id="RHEA:30275"/>
        <dbReference type="ChEBI" id="CHEBI:13193"/>
        <dbReference type="ChEBI" id="CHEBI:15377"/>
        <dbReference type="ChEBI" id="CHEBI:16240"/>
        <dbReference type="ChEBI" id="CHEBI:17499"/>
        <dbReference type="EC" id="1.11.1.21"/>
    </reaction>
</comment>
<evidence type="ECO:0000259" key="14">
    <source>
        <dbReference type="PROSITE" id="PS50873"/>
    </source>
</evidence>
<reference evidence="15 16" key="1">
    <citation type="journal article" date="2006" name="Int. J. Syst. Evol. Microbiol.">
        <title>Dyella yeojuensis sp. nov., isolated from greenhouse soil in Korea.</title>
        <authorList>
            <person name="Kim B.Y."/>
            <person name="Weon H.Y."/>
            <person name="Lee K.H."/>
            <person name="Seok S.J."/>
            <person name="Kwon S.W."/>
            <person name="Go S.J."/>
            <person name="Stackebrandt E."/>
        </authorList>
    </citation>
    <scope>NUCLEOTIDE SEQUENCE [LARGE SCALE GENOMIC DNA]</scope>
    <source>
        <strain evidence="15 16">DSM 17673</strain>
    </source>
</reference>
<evidence type="ECO:0000256" key="5">
    <source>
        <dbReference type="ARBA" id="ARBA00023004"/>
    </source>
</evidence>
<evidence type="ECO:0000256" key="9">
    <source>
        <dbReference type="ARBA" id="ARBA00060838"/>
    </source>
</evidence>
<dbReference type="NCBIfam" id="NF011635">
    <property type="entry name" value="PRK15061.1"/>
    <property type="match status" value="1"/>
</dbReference>
<comment type="caution">
    <text evidence="15">The sequence shown here is derived from an EMBL/GenBank/DDBJ whole genome shotgun (WGS) entry which is preliminary data.</text>
</comment>
<evidence type="ECO:0000256" key="8">
    <source>
        <dbReference type="ARBA" id="ARBA00051651"/>
    </source>
</evidence>
<organism evidence="15 16">
    <name type="scientific">Luteibacter yeojuensis</name>
    <dbReference type="NCBI Taxonomy" id="345309"/>
    <lineage>
        <taxon>Bacteria</taxon>
        <taxon>Pseudomonadati</taxon>
        <taxon>Pseudomonadota</taxon>
        <taxon>Gammaproteobacteria</taxon>
        <taxon>Lysobacterales</taxon>
        <taxon>Rhodanobacteraceae</taxon>
        <taxon>Luteibacter</taxon>
    </lineage>
</organism>
<keyword evidence="6 12" id="KW-0376">Hydrogen peroxide</keyword>
<evidence type="ECO:0000313" key="15">
    <source>
        <dbReference type="EMBL" id="NID15996.1"/>
    </source>
</evidence>
<dbReference type="PROSITE" id="PS00435">
    <property type="entry name" value="PEROXIDASE_1"/>
    <property type="match status" value="1"/>
</dbReference>
<dbReference type="GO" id="GO:0005829">
    <property type="term" value="C:cytosol"/>
    <property type="evidence" value="ECO:0007669"/>
    <property type="project" value="UniProtKB-ARBA"/>
</dbReference>
<protein>
    <recommendedName>
        <fullName evidence="11 12">Catalase-peroxidase</fullName>
        <shortName evidence="12">CP</shortName>
        <ecNumber evidence="10 12">1.11.1.21</ecNumber>
    </recommendedName>
    <alternativeName>
        <fullName evidence="12">Peroxidase/catalase</fullName>
    </alternativeName>
</protein>
<evidence type="ECO:0000256" key="6">
    <source>
        <dbReference type="ARBA" id="ARBA00023324"/>
    </source>
</evidence>
<dbReference type="FunFam" id="1.10.420.10:FF:000004">
    <property type="entry name" value="Catalase-peroxidase"/>
    <property type="match status" value="1"/>
</dbReference>
<feature type="domain" description="Plant heme peroxidase family profile" evidence="14">
    <location>
        <begin position="125"/>
        <end position="437"/>
    </location>
</feature>
<dbReference type="AlphaFoldDB" id="A0A7X5QV47"/>
<dbReference type="EMBL" id="JAAQTL010000001">
    <property type="protein sequence ID" value="NID15996.1"/>
    <property type="molecule type" value="Genomic_DNA"/>
</dbReference>
<dbReference type="InterPro" id="IPR019793">
    <property type="entry name" value="Peroxidases_heam-ligand_BS"/>
</dbReference>
<evidence type="ECO:0000256" key="4">
    <source>
        <dbReference type="ARBA" id="ARBA00023002"/>
    </source>
</evidence>
<evidence type="ECO:0000256" key="1">
    <source>
        <dbReference type="ARBA" id="ARBA00022559"/>
    </source>
</evidence>
<dbReference type="CDD" id="cd08200">
    <property type="entry name" value="catalase_peroxidase_2"/>
    <property type="match status" value="1"/>
</dbReference>
<evidence type="ECO:0000256" key="13">
    <source>
        <dbReference type="RuleBase" id="RU003451"/>
    </source>
</evidence>
<keyword evidence="4 12" id="KW-0560">Oxidoreductase</keyword>
<dbReference type="PROSITE" id="PS50873">
    <property type="entry name" value="PEROXIDASE_4"/>
    <property type="match status" value="1"/>
</dbReference>
<keyword evidence="1 12" id="KW-0575">Peroxidase</keyword>
<dbReference type="PROSITE" id="PS00436">
    <property type="entry name" value="PEROXIDASE_2"/>
    <property type="match status" value="1"/>
</dbReference>
<dbReference type="InterPro" id="IPR010255">
    <property type="entry name" value="Haem_peroxidase_sf"/>
</dbReference>
<dbReference type="NCBIfam" id="TIGR00198">
    <property type="entry name" value="cat_per_HPI"/>
    <property type="match status" value="1"/>
</dbReference>
<comment type="catalytic activity">
    <reaction evidence="7 12 13">
        <text>2 H2O2 = O2 + 2 H2O</text>
        <dbReference type="Rhea" id="RHEA:20309"/>
        <dbReference type="ChEBI" id="CHEBI:15377"/>
        <dbReference type="ChEBI" id="CHEBI:15379"/>
        <dbReference type="ChEBI" id="CHEBI:16240"/>
        <dbReference type="EC" id="1.11.1.21"/>
    </reaction>
</comment>
<evidence type="ECO:0000256" key="2">
    <source>
        <dbReference type="ARBA" id="ARBA00022617"/>
    </source>
</evidence>
<dbReference type="PRINTS" id="PR00460">
    <property type="entry name" value="BPEROXIDASE"/>
</dbReference>
<evidence type="ECO:0000256" key="7">
    <source>
        <dbReference type="ARBA" id="ARBA00049145"/>
    </source>
</evidence>
<keyword evidence="16" id="KW-1185">Reference proteome</keyword>
<evidence type="ECO:0000256" key="12">
    <source>
        <dbReference type="HAMAP-Rule" id="MF_01961"/>
    </source>
</evidence>
<dbReference type="HAMAP" id="MF_01961">
    <property type="entry name" value="Catal_peroxid"/>
    <property type="match status" value="1"/>
</dbReference>
<dbReference type="FunFam" id="1.10.520.10:FF:000002">
    <property type="entry name" value="Catalase-peroxidase"/>
    <property type="match status" value="1"/>
</dbReference>
<dbReference type="GO" id="GO:0070301">
    <property type="term" value="P:cellular response to hydrogen peroxide"/>
    <property type="evidence" value="ECO:0007669"/>
    <property type="project" value="TreeGrafter"/>
</dbReference>
<comment type="function">
    <text evidence="12">Bifunctional enzyme with both catalase and broad-spectrum peroxidase activity.</text>
</comment>
<dbReference type="Gene3D" id="1.10.520.10">
    <property type="match status" value="2"/>
</dbReference>
<feature type="active site" description="Proton acceptor" evidence="12">
    <location>
        <position position="92"/>
    </location>
</feature>
<dbReference type="Proteomes" id="UP000518878">
    <property type="component" value="Unassembled WGS sequence"/>
</dbReference>
<comment type="subunit">
    <text evidence="12">Homodimer or homotetramer.</text>
</comment>
<evidence type="ECO:0000256" key="11">
    <source>
        <dbReference type="ARBA" id="ARBA00074141"/>
    </source>
</evidence>
<comment type="PTM">
    <text evidence="12">Formation of the three residue Trp-Tyr-Met cross-link is important for the catalase, but not the peroxidase activity of the enzyme.</text>
</comment>
<dbReference type="RefSeq" id="WP_166699678.1">
    <property type="nucleotide sequence ID" value="NZ_JAAQTL010000001.1"/>
</dbReference>
<proteinExistence type="inferred from homology"/>
<sequence length="761" mass="83741">MSTEAKCPFKHTAGGGTTNKDWWPKRLRVDLLNQHSSRSNPLTPDFDYAEAFDKLDLAAVKRDLAALMTDSQDWWPADFGHYGPLFIRMAWHSAGTYRIGDGRGGGGRGQQRFAPLNSWPDNVSLDKARRLLWPIKQKYGSSISWADLMILAGNVALESMGFKTFGFAGGREDTWEPDEDVYWGKENEWLGGDHRYGKAQPDDEGVLVADPHLHGTEEDRTDHGRNLENPLAAVQMGLIYVNPEGPEGNPDPFAAAHDIRETFARMAMNDEETVALIAGGHTFGKTHGAADAANVAAEPEAGELEQQGLGWKNAYGSGVGADTITSGLEVTWTQTPAQWSHHFFQNLFKHEWELTKSPAGANQWVAKNSDADIPDAFGGASRRPTMLTTDLSLRLDPVYEKISRHFLEHPDAFADAFARAWFKLTHRDMGPRSRYLGPEVPDEELIWQDPVPKVDHPLVGESEIQALKDKVLASDLSVAELVSTAWASASTFRGGDKRGGANGARIRLAPQKDWQSNQPEQLAKVLERLEGIRTDFNRSQTGGKKISLADLIVLAGGAGIEKAAREAGHPVTVPFAPGRTDASQEQTDVDSFAPLEPVADGFRNYLKGAYSVPAEALLIDKAQLLTLTAPEMTVLVGGMRVLGTNLNGSKQGVLTDRPGKLTNDFFRNLLDMRTEWKPTSPARETFEGSERGTGKLKWIASRVDLVFGSNSVLRALAEVYGSADAEDKFVNDFVAAWTKVMNLDRFDLKRQKEPAREREAA</sequence>
<dbReference type="EC" id="1.11.1.21" evidence="10 12"/>
<keyword evidence="5 12" id="KW-0408">Iron</keyword>
<dbReference type="FunFam" id="1.10.420.10:FF:000002">
    <property type="entry name" value="Catalase-peroxidase"/>
    <property type="match status" value="1"/>
</dbReference>
<evidence type="ECO:0000256" key="3">
    <source>
        <dbReference type="ARBA" id="ARBA00022723"/>
    </source>
</evidence>
<dbReference type="PANTHER" id="PTHR30555">
    <property type="entry name" value="HYDROPEROXIDASE I, BIFUNCTIONAL CATALASE-PEROXIDASE"/>
    <property type="match status" value="1"/>
</dbReference>
<keyword evidence="2 12" id="KW-0349">Heme</keyword>
<dbReference type="InterPro" id="IPR019794">
    <property type="entry name" value="Peroxidases_AS"/>
</dbReference>
<comment type="cofactor">
    <cofactor evidence="12">
        <name>heme b</name>
        <dbReference type="ChEBI" id="CHEBI:60344"/>
    </cofactor>
    <text evidence="12">Binds 1 heme b (iron(II)-protoporphyrin IX) group per dimer.</text>
</comment>
<feature type="cross-link" description="Tryptophyl-tyrosyl-methioninium (Tyr-Met) (with Trp-91)" evidence="12">
    <location>
        <begin position="240"/>
        <end position="266"/>
    </location>
</feature>
<name>A0A7X5QV47_9GAMM</name>
<comment type="caution">
    <text evidence="12">Lacks conserved residue(s) required for the propagation of feature annotation.</text>
</comment>
<dbReference type="GO" id="GO:0042744">
    <property type="term" value="P:hydrogen peroxide catabolic process"/>
    <property type="evidence" value="ECO:0007669"/>
    <property type="project" value="UniProtKB-KW"/>
</dbReference>
<dbReference type="Gene3D" id="1.10.420.10">
    <property type="entry name" value="Peroxidase, domain 2"/>
    <property type="match status" value="2"/>
</dbReference>
<gene>
    <name evidence="12 15" type="primary">katG</name>
    <name evidence="15" type="ORF">HBF32_11050</name>
</gene>
<keyword evidence="3 12" id="KW-0479">Metal-binding</keyword>
<dbReference type="InterPro" id="IPR000763">
    <property type="entry name" value="Catalase_peroxidase"/>
</dbReference>
<feature type="binding site" description="axial binding residue" evidence="12">
    <location>
        <position position="281"/>
    </location>
    <ligand>
        <name>heme b</name>
        <dbReference type="ChEBI" id="CHEBI:60344"/>
    </ligand>
    <ligandPart>
        <name>Fe</name>
        <dbReference type="ChEBI" id="CHEBI:18248"/>
    </ligandPart>
</feature>
<accession>A0A7X5QV47</accession>
<comment type="similarity">
    <text evidence="9 12 13">Belongs to the peroxidase family. Peroxidase/catalase subfamily.</text>
</comment>
<dbReference type="InterPro" id="IPR002016">
    <property type="entry name" value="Haem_peroxidase"/>
</dbReference>
<evidence type="ECO:0000313" key="16">
    <source>
        <dbReference type="Proteomes" id="UP000518878"/>
    </source>
</evidence>
<feature type="site" description="Transition state stabilizer" evidence="12">
    <location>
        <position position="88"/>
    </location>
</feature>
<dbReference type="Pfam" id="PF00141">
    <property type="entry name" value="peroxidase"/>
    <property type="match status" value="2"/>
</dbReference>
<dbReference type="PRINTS" id="PR00458">
    <property type="entry name" value="PEROXIDASE"/>
</dbReference>
<dbReference type="GO" id="GO:0046872">
    <property type="term" value="F:metal ion binding"/>
    <property type="evidence" value="ECO:0007669"/>
    <property type="project" value="UniProtKB-KW"/>
</dbReference>
<evidence type="ECO:0000256" key="10">
    <source>
        <dbReference type="ARBA" id="ARBA00067012"/>
    </source>
</evidence>
<dbReference type="CDD" id="cd00649">
    <property type="entry name" value="catalase_peroxidase_1"/>
    <property type="match status" value="1"/>
</dbReference>